<keyword evidence="1" id="KW-0732">Signal</keyword>
<gene>
    <name evidence="2" type="ORF">MARIT_2521</name>
</gene>
<sequence length="342" mass="36765">MKKNIALLVLFISISISSYSQNGGLESILFAAEDASKLTGAYISPAMKGLVHSMNGGWYHTAKVHKKFGFDISIGANISYVPKADETFNIAALGLTKTTSTSLTAATIAGSQNLQSPMTINTNIDGQDVTATFKLPGGIKEDLPINAIPSPAVQINLGLPYKFEAMLRLIPKIGSNETKGQLVGLGLKKEITDWFGPLNKLPLHVSLLGAYTNMSIDHRIMDDNSTDNIVISNGNASFKINSYTIQAIASLNFPIINIYGGIGYGAGNANININGTYDLTYNINGGGTQVEVAKDPIRQKFNANSFRGTIGTRLSLGFFKIFADYTLQEYNTLNAGIAFSFR</sequence>
<dbReference type="Proteomes" id="UP000231564">
    <property type="component" value="Chromosome MARIT"/>
</dbReference>
<dbReference type="STRING" id="1349785.GCA_000509405_02344"/>
<dbReference type="RefSeq" id="WP_100211645.1">
    <property type="nucleotide sequence ID" value="NZ_CP138495.1"/>
</dbReference>
<dbReference type="AlphaFoldDB" id="A0A2H1EC03"/>
<organism evidence="2 3">
    <name type="scientific">Tenacibaculum maritimum NCIMB 2154</name>
    <dbReference type="NCBI Taxonomy" id="1349785"/>
    <lineage>
        <taxon>Bacteria</taxon>
        <taxon>Pseudomonadati</taxon>
        <taxon>Bacteroidota</taxon>
        <taxon>Flavobacteriia</taxon>
        <taxon>Flavobacteriales</taxon>
        <taxon>Flavobacteriaceae</taxon>
        <taxon>Tenacibaculum</taxon>
    </lineage>
</organism>
<accession>A0A2H1EC03</accession>
<evidence type="ECO:0000313" key="3">
    <source>
        <dbReference type="Proteomes" id="UP000231564"/>
    </source>
</evidence>
<evidence type="ECO:0000313" key="2">
    <source>
        <dbReference type="EMBL" id="SFZ84078.1"/>
    </source>
</evidence>
<dbReference type="KEGG" id="tmar:MARIT_2521"/>
<evidence type="ECO:0008006" key="4">
    <source>
        <dbReference type="Google" id="ProtNLM"/>
    </source>
</evidence>
<keyword evidence="3" id="KW-1185">Reference proteome</keyword>
<dbReference type="Pfam" id="PF20230">
    <property type="entry name" value="DUF6588"/>
    <property type="match status" value="1"/>
</dbReference>
<evidence type="ECO:0000256" key="1">
    <source>
        <dbReference type="SAM" id="SignalP"/>
    </source>
</evidence>
<protein>
    <recommendedName>
        <fullName evidence="4">Outer membrane protein beta-barrel domain-containing protein</fullName>
    </recommendedName>
</protein>
<feature type="signal peptide" evidence="1">
    <location>
        <begin position="1"/>
        <end position="22"/>
    </location>
</feature>
<dbReference type="OrthoDB" id="9775382at2"/>
<proteinExistence type="predicted"/>
<reference evidence="2 3" key="1">
    <citation type="submission" date="2016-11" db="EMBL/GenBank/DDBJ databases">
        <authorList>
            <person name="Jaros S."/>
            <person name="Januszkiewicz K."/>
            <person name="Wedrychowicz H."/>
        </authorList>
    </citation>
    <scope>NUCLEOTIDE SEQUENCE [LARGE SCALE GENOMIC DNA]</scope>
    <source>
        <strain evidence="2">NCIMB 2154T</strain>
    </source>
</reference>
<feature type="chain" id="PRO_5013957377" description="Outer membrane protein beta-barrel domain-containing protein" evidence="1">
    <location>
        <begin position="23"/>
        <end position="342"/>
    </location>
</feature>
<dbReference type="InterPro" id="IPR046495">
    <property type="entry name" value="DUF6588"/>
</dbReference>
<dbReference type="GeneID" id="47723985"/>
<dbReference type="EMBL" id="LT634361">
    <property type="protein sequence ID" value="SFZ84078.1"/>
    <property type="molecule type" value="Genomic_DNA"/>
</dbReference>
<name>A0A2H1EC03_9FLAO</name>